<keyword evidence="28" id="KW-1185">Reference proteome</keyword>
<keyword evidence="18" id="KW-0503">Monooxygenase</keyword>
<dbReference type="FunFam" id="3.30.70.150:FF:000001">
    <property type="entry name" value="Ribulose bisphosphate carboxylase large chain"/>
    <property type="match status" value="1"/>
</dbReference>
<evidence type="ECO:0000256" key="20">
    <source>
        <dbReference type="ARBA" id="ARBA00023239"/>
    </source>
</evidence>
<keyword evidence="12" id="KW-0479">Metal-binding</keyword>
<evidence type="ECO:0000313" key="27">
    <source>
        <dbReference type="EMBL" id="KAL3627914.1"/>
    </source>
</evidence>
<evidence type="ECO:0000256" key="18">
    <source>
        <dbReference type="ARBA" id="ARBA00023033"/>
    </source>
</evidence>
<dbReference type="GO" id="GO:0009507">
    <property type="term" value="C:chloroplast"/>
    <property type="evidence" value="ECO:0007669"/>
    <property type="project" value="UniProtKB-SubCell"/>
</dbReference>
<feature type="domain" description="CoA carboxyltransferase N-terminal" evidence="26">
    <location>
        <begin position="710"/>
        <end position="977"/>
    </location>
</feature>
<dbReference type="AlphaFoldDB" id="A0ABD3CEE4"/>
<keyword evidence="13" id="KW-0547">Nucleotide-binding</keyword>
<dbReference type="InterPro" id="IPR036376">
    <property type="entry name" value="RuBisCO_lsu_C_sf"/>
</dbReference>
<dbReference type="GO" id="GO:0019253">
    <property type="term" value="P:reductive pentose-phosphate cycle"/>
    <property type="evidence" value="ECO:0007669"/>
    <property type="project" value="UniProtKB-KW"/>
</dbReference>
<dbReference type="InterPro" id="IPR036422">
    <property type="entry name" value="RuBisCO_lsu_N_sf"/>
</dbReference>
<dbReference type="SFLD" id="SFLDS00014">
    <property type="entry name" value="RuBisCO"/>
    <property type="match status" value="1"/>
</dbReference>
<comment type="catalytic activity">
    <reaction evidence="25">
        <text>2 (2R)-3-phosphoglycerate + 2 H(+) = D-ribulose 1,5-bisphosphate + CO2 + H2O</text>
        <dbReference type="Rhea" id="RHEA:23124"/>
        <dbReference type="ChEBI" id="CHEBI:15377"/>
        <dbReference type="ChEBI" id="CHEBI:15378"/>
        <dbReference type="ChEBI" id="CHEBI:16526"/>
        <dbReference type="ChEBI" id="CHEBI:57870"/>
        <dbReference type="ChEBI" id="CHEBI:58272"/>
        <dbReference type="EC" id="4.1.1.39"/>
    </reaction>
</comment>
<comment type="subunit">
    <text evidence="23">Heterohexadecamer of 8 large chains and 8 small chains; disulfide-linked. The disulfide link is formed within the large subunit homodimers.</text>
</comment>
<evidence type="ECO:0000256" key="11">
    <source>
        <dbReference type="ARBA" id="ARBA00022640"/>
    </source>
</evidence>
<evidence type="ECO:0000256" key="19">
    <source>
        <dbReference type="ARBA" id="ARBA00023238"/>
    </source>
</evidence>
<evidence type="ECO:0000256" key="17">
    <source>
        <dbReference type="ARBA" id="ARBA00023002"/>
    </source>
</evidence>
<comment type="function">
    <text evidence="22">RuBisCO catalyzes two reactions: the carboxylation of D-ribulose 1,5-bisphosphate, the primary event in carbon dioxide fixation, as well as the oxidative fragmentation of the pentose substrate in the photorespiration process. Both reactions occur simultaneously and in competition at the same active site.</text>
</comment>
<keyword evidence="14" id="KW-0862">Zinc</keyword>
<dbReference type="SFLD" id="SFLDG00301">
    <property type="entry name" value="RuBisCO-like_proteins"/>
    <property type="match status" value="1"/>
</dbReference>
<evidence type="ECO:0000256" key="1">
    <source>
        <dbReference type="ARBA" id="ARBA00001946"/>
    </source>
</evidence>
<comment type="subunit">
    <text evidence="4">Acetyl-CoA carboxylase is a heterohexamer composed of biotin carboxyl carrier protein, biotin carboxylase and 2 subunits each of ACCase subunit alpha and ACCase plastid-coded subunit beta (accD).</text>
</comment>
<reference evidence="28" key="1">
    <citation type="journal article" date="2024" name="IScience">
        <title>Strigolactones Initiate the Formation of Haustorium-like Structures in Castilleja.</title>
        <authorList>
            <person name="Buerger M."/>
            <person name="Peterson D."/>
            <person name="Chory J."/>
        </authorList>
    </citation>
    <scope>NUCLEOTIDE SEQUENCE [LARGE SCALE GENOMIC DNA]</scope>
</reference>
<evidence type="ECO:0000256" key="9">
    <source>
        <dbReference type="ARBA" id="ARBA00022531"/>
    </source>
</evidence>
<accession>A0ABD3CEE4</accession>
<dbReference type="NCBIfam" id="TIGR00515">
    <property type="entry name" value="accD"/>
    <property type="match status" value="1"/>
</dbReference>
<evidence type="ECO:0000256" key="24">
    <source>
        <dbReference type="ARBA" id="ARBA00048059"/>
    </source>
</evidence>
<keyword evidence="15" id="KW-0067">ATP-binding</keyword>
<dbReference type="Gene3D" id="3.20.20.110">
    <property type="entry name" value="Ribulose bisphosphate carboxylase, large subunit, C-terminal domain"/>
    <property type="match status" value="1"/>
</dbReference>
<evidence type="ECO:0000256" key="21">
    <source>
        <dbReference type="ARBA" id="ARBA00023300"/>
    </source>
</evidence>
<dbReference type="SUPFAM" id="SSF51649">
    <property type="entry name" value="RuBisCo, C-terminal domain"/>
    <property type="match status" value="1"/>
</dbReference>
<dbReference type="GO" id="GO:0016984">
    <property type="term" value="F:ribulose-bisphosphate carboxylase activity"/>
    <property type="evidence" value="ECO:0007669"/>
    <property type="project" value="UniProtKB-EC"/>
</dbReference>
<organism evidence="27 28">
    <name type="scientific">Castilleja foliolosa</name>
    <dbReference type="NCBI Taxonomy" id="1961234"/>
    <lineage>
        <taxon>Eukaryota</taxon>
        <taxon>Viridiplantae</taxon>
        <taxon>Streptophyta</taxon>
        <taxon>Embryophyta</taxon>
        <taxon>Tracheophyta</taxon>
        <taxon>Spermatophyta</taxon>
        <taxon>Magnoliopsida</taxon>
        <taxon>eudicotyledons</taxon>
        <taxon>Gunneridae</taxon>
        <taxon>Pentapetalae</taxon>
        <taxon>asterids</taxon>
        <taxon>lamiids</taxon>
        <taxon>Lamiales</taxon>
        <taxon>Orobanchaceae</taxon>
        <taxon>Pedicularideae</taxon>
        <taxon>Castillejinae</taxon>
        <taxon>Castilleja</taxon>
    </lineage>
</organism>
<dbReference type="GO" id="GO:0005524">
    <property type="term" value="F:ATP binding"/>
    <property type="evidence" value="ECO:0007669"/>
    <property type="project" value="UniProtKB-KW"/>
</dbReference>
<comment type="similarity">
    <text evidence="3">Belongs to the RuBisCO large chain family. Type I subfamily.</text>
</comment>
<keyword evidence="20" id="KW-0456">Lyase</keyword>
<evidence type="ECO:0000256" key="23">
    <source>
        <dbReference type="ARBA" id="ARBA00025888"/>
    </source>
</evidence>
<dbReference type="SUPFAM" id="SSF52096">
    <property type="entry name" value="ClpP/crotonase"/>
    <property type="match status" value="1"/>
</dbReference>
<keyword evidence="8" id="KW-0150">Chloroplast</keyword>
<dbReference type="FunFam" id="3.20.20.110:FF:000001">
    <property type="entry name" value="Ribulose bisphosphate carboxylase large chain"/>
    <property type="match status" value="1"/>
</dbReference>
<keyword evidence="19" id="KW-0601">Photorespiration</keyword>
<dbReference type="HAMAP" id="MF_01338">
    <property type="entry name" value="RuBisCO_L_type1"/>
    <property type="match status" value="1"/>
</dbReference>
<keyword evidence="17" id="KW-0560">Oxidoreductase</keyword>
<evidence type="ECO:0000256" key="16">
    <source>
        <dbReference type="ARBA" id="ARBA00022842"/>
    </source>
</evidence>
<dbReference type="InterPro" id="IPR011762">
    <property type="entry name" value="COA_CT_N"/>
</dbReference>
<keyword evidence="11" id="KW-0934">Plastid</keyword>
<dbReference type="NCBIfam" id="NF003252">
    <property type="entry name" value="PRK04208.1"/>
    <property type="match status" value="1"/>
</dbReference>
<protein>
    <recommendedName>
        <fullName evidence="6">Ribulose bisphosphate carboxylase large chain</fullName>
        <ecNumber evidence="5">4.1.1.39</ecNumber>
    </recommendedName>
</protein>
<evidence type="ECO:0000256" key="13">
    <source>
        <dbReference type="ARBA" id="ARBA00022741"/>
    </source>
</evidence>
<keyword evidence="9" id="KW-0602">Photosynthesis</keyword>
<dbReference type="InterPro" id="IPR033966">
    <property type="entry name" value="RuBisCO"/>
</dbReference>
<dbReference type="InterPro" id="IPR034733">
    <property type="entry name" value="AcCoA_carboxyl_beta"/>
</dbReference>
<evidence type="ECO:0000256" key="8">
    <source>
        <dbReference type="ARBA" id="ARBA00022528"/>
    </source>
</evidence>
<dbReference type="CDD" id="cd08212">
    <property type="entry name" value="RuBisCO_large_I"/>
    <property type="match status" value="1"/>
</dbReference>
<name>A0ABD3CEE4_9LAMI</name>
<dbReference type="SUPFAM" id="SSF54966">
    <property type="entry name" value="RuBisCO, large subunit, small (N-terminal) domain"/>
    <property type="match status" value="1"/>
</dbReference>
<dbReference type="Gene3D" id="3.30.70.150">
    <property type="entry name" value="RuBisCO large subunit, N-terminal domain"/>
    <property type="match status" value="1"/>
</dbReference>
<sequence>MSCREGFMSPQTETKASVGFKAGVKEYKLTYYTPEYQTKDTDILAAFRVSPQPGVPPEEAGAAVAAESSTGTWTTVWTDGLTSLDRYKGRCYHIEPVPGETDQYICYVAYPLDLFEEGSVTNMFTSIVGNVFGFKALRALRLEDLRIPPAYVKTFQGPPHGIQVERDKLNKYGRPLLGCTIKPKLGLSAKNYGRAVYECLRGGLDFTKDDENVNSQPFMRWRDRFLFCAEVIYKAQAETGEIKGHYLNATAGTCEEMIKRAVFARELGVPIVMHDYLTGGFTANTTLAHYCRDNGLLLHIHRAMHAVIDRQKNHGIHFRVLAKALRMSGGDHIHSGTVVGKLEGERDITLGFVDLLRDDFIEKDRSRGIYFTQDWVSLPGVIPVASGGIHVWHMPALTEIFGDDSVLQFGGGTLGHPWGNAPGAVANRVALEACVQARNEGRDLAAEGNAIIREASKWSPELAAACEVWKEIKFEFTAMDTLDKGQENSMERWWFNSMVFKKELKRRYGIKKSTHNLGPIENTSESEYPNRKGRAKNIHNWGGGGRDNSSYSNVSRLFAVKDIRNFISDDTFLVRDSNGNSFSIYFDIENHILEIENNHSFLSELESSFSSYRNFSYMNSGSMSEDSLYNHYMYDTQSSWKNHITSCIDSYLQSQICVDTSIVSDSSDSYISECVFEKGRTGSETDAKSSDFILKESSNDLDATQKYKDLWLQCENCYELNYKKLLISKMNICEQCGYHLKISSSERIEVLIDPGTWDPMDEDMVSLDPIGFHSEEEPYKDRIDSYQKNTGLTEAVQTGIGQLNGIPIAIGVMDFQFMGGSMGSAVGEKITRLIEYATDQFLPLIIVCASGGARMQEGSLSLMQMAKIASALYDYQSNKKLLYVSILTSPTTGGVTASFGMLGDIIIAEPNSYIAFAGKRVIEQTLNKTVPEGSQAAEYLFQKGLFDLIVPRNLLKSVLLELFKFHAFFPLNSNSIK</sequence>
<dbReference type="Pfam" id="PF01039">
    <property type="entry name" value="Carboxyl_trans"/>
    <property type="match status" value="1"/>
</dbReference>
<comment type="subcellular location">
    <subcellularLocation>
        <location evidence="2">Plastid</location>
        <location evidence="2">Chloroplast</location>
    </subcellularLocation>
</comment>
<dbReference type="GO" id="GO:0046872">
    <property type="term" value="F:metal ion binding"/>
    <property type="evidence" value="ECO:0007669"/>
    <property type="project" value="UniProtKB-KW"/>
</dbReference>
<dbReference type="Pfam" id="PF02788">
    <property type="entry name" value="RuBisCO_large_N"/>
    <property type="match status" value="1"/>
</dbReference>
<keyword evidence="16" id="KW-0460">Magnesium</keyword>
<proteinExistence type="inferred from homology"/>
<evidence type="ECO:0000313" key="28">
    <source>
        <dbReference type="Proteomes" id="UP001632038"/>
    </source>
</evidence>
<dbReference type="EC" id="4.1.1.39" evidence="5"/>
<evidence type="ECO:0000256" key="7">
    <source>
        <dbReference type="ARBA" id="ARBA00022481"/>
    </source>
</evidence>
<dbReference type="HAMAP" id="MF_01395">
    <property type="entry name" value="AcetylCoA_CT_beta"/>
    <property type="match status" value="1"/>
</dbReference>
<dbReference type="SFLD" id="SFLDG01052">
    <property type="entry name" value="RuBisCO"/>
    <property type="match status" value="1"/>
</dbReference>
<dbReference type="PANTHER" id="PTHR42704:SF15">
    <property type="entry name" value="RIBULOSE BISPHOSPHATE CARBOXYLASE LARGE CHAIN"/>
    <property type="match status" value="1"/>
</dbReference>
<keyword evidence="7" id="KW-0488">Methylation</keyword>
<dbReference type="Pfam" id="PF00016">
    <property type="entry name" value="RuBisCO_large"/>
    <property type="match status" value="1"/>
</dbReference>
<dbReference type="PRINTS" id="PR01070">
    <property type="entry name" value="ACCCTRFRASEB"/>
</dbReference>
<comment type="caution">
    <text evidence="27">The sequence shown here is derived from an EMBL/GenBank/DDBJ whole genome shotgun (WGS) entry which is preliminary data.</text>
</comment>
<evidence type="ECO:0000256" key="4">
    <source>
        <dbReference type="ARBA" id="ARBA00011842"/>
    </source>
</evidence>
<dbReference type="EMBL" id="JAVIJP010000038">
    <property type="protein sequence ID" value="KAL3627914.1"/>
    <property type="molecule type" value="Genomic_DNA"/>
</dbReference>
<evidence type="ECO:0000256" key="12">
    <source>
        <dbReference type="ARBA" id="ARBA00022723"/>
    </source>
</evidence>
<dbReference type="InterPro" id="IPR000685">
    <property type="entry name" value="RuBisCO_lsu_C"/>
</dbReference>
<gene>
    <name evidence="27" type="ORF">CASFOL_028329</name>
</gene>
<evidence type="ECO:0000256" key="25">
    <source>
        <dbReference type="ARBA" id="ARBA00049469"/>
    </source>
</evidence>
<evidence type="ECO:0000256" key="15">
    <source>
        <dbReference type="ARBA" id="ARBA00022840"/>
    </source>
</evidence>
<dbReference type="GO" id="GO:0009853">
    <property type="term" value="P:photorespiration"/>
    <property type="evidence" value="ECO:0007669"/>
    <property type="project" value="UniProtKB-KW"/>
</dbReference>
<dbReference type="Gene3D" id="3.90.226.10">
    <property type="entry name" value="2-enoyl-CoA Hydratase, Chain A, domain 1"/>
    <property type="match status" value="1"/>
</dbReference>
<comment type="cofactor">
    <cofactor evidence="1">
        <name>Mg(2+)</name>
        <dbReference type="ChEBI" id="CHEBI:18420"/>
    </cofactor>
</comment>
<evidence type="ECO:0000256" key="5">
    <source>
        <dbReference type="ARBA" id="ARBA00012287"/>
    </source>
</evidence>
<evidence type="ECO:0000256" key="6">
    <source>
        <dbReference type="ARBA" id="ARBA00017725"/>
    </source>
</evidence>
<evidence type="ECO:0000256" key="3">
    <source>
        <dbReference type="ARBA" id="ARBA00006204"/>
    </source>
</evidence>
<dbReference type="PANTHER" id="PTHR42704">
    <property type="entry name" value="RIBULOSE BISPHOSPHATE CARBOXYLASE"/>
    <property type="match status" value="1"/>
</dbReference>
<evidence type="ECO:0000256" key="10">
    <source>
        <dbReference type="ARBA" id="ARBA00022567"/>
    </source>
</evidence>
<dbReference type="PROSITE" id="PS00157">
    <property type="entry name" value="RUBISCO_LARGE"/>
    <property type="match status" value="1"/>
</dbReference>
<dbReference type="InterPro" id="IPR029045">
    <property type="entry name" value="ClpP/crotonase-like_dom_sf"/>
</dbReference>
<dbReference type="InterPro" id="IPR020888">
    <property type="entry name" value="RuBisCO_lsuI"/>
</dbReference>
<evidence type="ECO:0000256" key="14">
    <source>
        <dbReference type="ARBA" id="ARBA00022833"/>
    </source>
</evidence>
<comment type="catalytic activity">
    <reaction evidence="24">
        <text>D-ribulose 1,5-bisphosphate + O2 = 2-phosphoglycolate + (2R)-3-phosphoglycerate + 2 H(+)</text>
        <dbReference type="Rhea" id="RHEA:36631"/>
        <dbReference type="ChEBI" id="CHEBI:15378"/>
        <dbReference type="ChEBI" id="CHEBI:15379"/>
        <dbReference type="ChEBI" id="CHEBI:57870"/>
        <dbReference type="ChEBI" id="CHEBI:58033"/>
        <dbReference type="ChEBI" id="CHEBI:58272"/>
    </reaction>
</comment>
<evidence type="ECO:0000256" key="22">
    <source>
        <dbReference type="ARBA" id="ARBA00025664"/>
    </source>
</evidence>
<evidence type="ECO:0000259" key="26">
    <source>
        <dbReference type="PROSITE" id="PS50980"/>
    </source>
</evidence>
<evidence type="ECO:0000256" key="2">
    <source>
        <dbReference type="ARBA" id="ARBA00004229"/>
    </source>
</evidence>
<keyword evidence="10" id="KW-0113">Calvin cycle</keyword>
<dbReference type="Proteomes" id="UP001632038">
    <property type="component" value="Unassembled WGS sequence"/>
</dbReference>
<dbReference type="PROSITE" id="PS50980">
    <property type="entry name" value="COA_CT_NTER"/>
    <property type="match status" value="1"/>
</dbReference>
<dbReference type="InterPro" id="IPR017443">
    <property type="entry name" value="RuBisCO_lsu_fd_N"/>
</dbReference>
<dbReference type="InterPro" id="IPR000438">
    <property type="entry name" value="Acetyl_CoA_COase_Trfase_b_su"/>
</dbReference>
<dbReference type="GO" id="GO:0004497">
    <property type="term" value="F:monooxygenase activity"/>
    <property type="evidence" value="ECO:0007669"/>
    <property type="project" value="UniProtKB-KW"/>
</dbReference>
<keyword evidence="21" id="KW-0120">Carbon dioxide fixation</keyword>
<dbReference type="InterPro" id="IPR020878">
    <property type="entry name" value="RuBisCo_large_chain_AS"/>
</dbReference>